<evidence type="ECO:0000259" key="5">
    <source>
        <dbReference type="Pfam" id="PF13613"/>
    </source>
</evidence>
<accession>A0A6P8IU94</accession>
<dbReference type="Pfam" id="PF13359">
    <property type="entry name" value="DDE_Tnp_4"/>
    <property type="match status" value="1"/>
</dbReference>
<feature type="domain" description="Transposase Helix-turn-helix" evidence="5">
    <location>
        <begin position="77"/>
        <end position="123"/>
    </location>
</feature>
<proteinExistence type="predicted"/>
<dbReference type="InterPro" id="IPR027805">
    <property type="entry name" value="Transposase_HTH_dom"/>
</dbReference>
<gene>
    <name evidence="7" type="primary">LOC116304842</name>
</gene>
<dbReference type="GO" id="GO:0046872">
    <property type="term" value="F:metal ion binding"/>
    <property type="evidence" value="ECO:0007669"/>
    <property type="project" value="UniProtKB-KW"/>
</dbReference>
<keyword evidence="3" id="KW-0812">Transmembrane</keyword>
<dbReference type="GeneID" id="116304842"/>
<keyword evidence="3" id="KW-0472">Membrane</keyword>
<feature type="domain" description="DDE Tnp4" evidence="4">
    <location>
        <begin position="156"/>
        <end position="212"/>
    </location>
</feature>
<sequence length="243" mass="28330">MCKTNDVIDRLGLTGIEEPNGGHDYYHYIASFPIKFWYLTGETLQTFGEVVVDMRMSIIFHDRTYRRNRVRRRIRVQRLNITNRLLLVFIWLRRYLRMQTLAMMFKVDVTYVSKIIQEIVPLLLEKYSRQVVWPTLEECRGWLGHGKKFPSCVGIIDATTHPIWPPSQRQAMFYRGDKKKHFMSSHVIVTPDEMIVNCSAAFPGHLNDTNGFNMMPRIGPQCALDLLLAAILFLTTVILPILL</sequence>
<organism evidence="6 7">
    <name type="scientific">Actinia tenebrosa</name>
    <name type="common">Australian red waratah sea anemone</name>
    <dbReference type="NCBI Taxonomy" id="6105"/>
    <lineage>
        <taxon>Eukaryota</taxon>
        <taxon>Metazoa</taxon>
        <taxon>Cnidaria</taxon>
        <taxon>Anthozoa</taxon>
        <taxon>Hexacorallia</taxon>
        <taxon>Actiniaria</taxon>
        <taxon>Actiniidae</taxon>
        <taxon>Actinia</taxon>
    </lineage>
</organism>
<dbReference type="Proteomes" id="UP000515163">
    <property type="component" value="Unplaced"/>
</dbReference>
<evidence type="ECO:0000259" key="4">
    <source>
        <dbReference type="Pfam" id="PF13359"/>
    </source>
</evidence>
<evidence type="ECO:0000256" key="1">
    <source>
        <dbReference type="ARBA" id="ARBA00001968"/>
    </source>
</evidence>
<evidence type="ECO:0000256" key="3">
    <source>
        <dbReference type="SAM" id="Phobius"/>
    </source>
</evidence>
<name>A0A6P8IU94_ACTTE</name>
<dbReference type="InParanoid" id="A0A6P8IU94"/>
<feature type="transmembrane region" description="Helical" evidence="3">
    <location>
        <begin position="222"/>
        <end position="242"/>
    </location>
</feature>
<evidence type="ECO:0000313" key="6">
    <source>
        <dbReference type="Proteomes" id="UP000515163"/>
    </source>
</evidence>
<evidence type="ECO:0000256" key="2">
    <source>
        <dbReference type="ARBA" id="ARBA00022723"/>
    </source>
</evidence>
<dbReference type="InterPro" id="IPR027806">
    <property type="entry name" value="HARBI1_dom"/>
</dbReference>
<comment type="cofactor">
    <cofactor evidence="1">
        <name>a divalent metal cation</name>
        <dbReference type="ChEBI" id="CHEBI:60240"/>
    </cofactor>
</comment>
<protein>
    <submittedName>
        <fullName evidence="7">Uncharacterized protein LOC116304842</fullName>
    </submittedName>
</protein>
<dbReference type="KEGG" id="aten:116304842"/>
<dbReference type="Pfam" id="PF13613">
    <property type="entry name" value="HTH_Tnp_4"/>
    <property type="match status" value="1"/>
</dbReference>
<dbReference type="AlphaFoldDB" id="A0A6P8IU94"/>
<keyword evidence="6" id="KW-1185">Reference proteome</keyword>
<reference evidence="7" key="1">
    <citation type="submission" date="2025-08" db="UniProtKB">
        <authorList>
            <consortium name="RefSeq"/>
        </authorList>
    </citation>
    <scope>IDENTIFICATION</scope>
    <source>
        <tissue evidence="7">Tentacle</tissue>
    </source>
</reference>
<dbReference type="RefSeq" id="XP_031570492.1">
    <property type="nucleotide sequence ID" value="XM_031714632.1"/>
</dbReference>
<keyword evidence="3" id="KW-1133">Transmembrane helix</keyword>
<evidence type="ECO:0000313" key="7">
    <source>
        <dbReference type="RefSeq" id="XP_031570492.1"/>
    </source>
</evidence>
<keyword evidence="2" id="KW-0479">Metal-binding</keyword>
<dbReference type="OrthoDB" id="10420748at2759"/>